<proteinExistence type="predicted"/>
<gene>
    <name evidence="2" type="ORF">B296_00027820</name>
</gene>
<evidence type="ECO:0000313" key="2">
    <source>
        <dbReference type="EMBL" id="RRT73922.1"/>
    </source>
</evidence>
<dbReference type="AlphaFoldDB" id="A0A427ACJ6"/>
<accession>A0A427ACJ6</accession>
<sequence>MRSEPISQRALILLPQPWHPFFRRNISPAKSRPPPQSPATPTLRHIGTNGLRPCKRSYKRNAYECFRVSLLPADTQ</sequence>
<feature type="region of interest" description="Disordered" evidence="1">
    <location>
        <begin position="24"/>
        <end position="51"/>
    </location>
</feature>
<dbReference type="Proteomes" id="UP000287651">
    <property type="component" value="Unassembled WGS sequence"/>
</dbReference>
<reference evidence="2 3" key="1">
    <citation type="journal article" date="2014" name="Agronomy (Basel)">
        <title>A Draft Genome Sequence for Ensete ventricosum, the Drought-Tolerant Tree Against Hunger.</title>
        <authorList>
            <person name="Harrison J."/>
            <person name="Moore K.A."/>
            <person name="Paszkiewicz K."/>
            <person name="Jones T."/>
            <person name="Grant M."/>
            <person name="Ambacheew D."/>
            <person name="Muzemil S."/>
            <person name="Studholme D.J."/>
        </authorList>
    </citation>
    <scope>NUCLEOTIDE SEQUENCE [LARGE SCALE GENOMIC DNA]</scope>
</reference>
<comment type="caution">
    <text evidence="2">The sequence shown here is derived from an EMBL/GenBank/DDBJ whole genome shotgun (WGS) entry which is preliminary data.</text>
</comment>
<evidence type="ECO:0000313" key="3">
    <source>
        <dbReference type="Proteomes" id="UP000287651"/>
    </source>
</evidence>
<evidence type="ECO:0000256" key="1">
    <source>
        <dbReference type="SAM" id="MobiDB-lite"/>
    </source>
</evidence>
<protein>
    <submittedName>
        <fullName evidence="2">Uncharacterized protein</fullName>
    </submittedName>
</protein>
<name>A0A427ACJ6_ENSVE</name>
<dbReference type="EMBL" id="AMZH03002934">
    <property type="protein sequence ID" value="RRT73922.1"/>
    <property type="molecule type" value="Genomic_DNA"/>
</dbReference>
<organism evidence="2 3">
    <name type="scientific">Ensete ventricosum</name>
    <name type="common">Abyssinian banana</name>
    <name type="synonym">Musa ensete</name>
    <dbReference type="NCBI Taxonomy" id="4639"/>
    <lineage>
        <taxon>Eukaryota</taxon>
        <taxon>Viridiplantae</taxon>
        <taxon>Streptophyta</taxon>
        <taxon>Embryophyta</taxon>
        <taxon>Tracheophyta</taxon>
        <taxon>Spermatophyta</taxon>
        <taxon>Magnoliopsida</taxon>
        <taxon>Liliopsida</taxon>
        <taxon>Zingiberales</taxon>
        <taxon>Musaceae</taxon>
        <taxon>Ensete</taxon>
    </lineage>
</organism>